<feature type="transmembrane region" description="Helical" evidence="1">
    <location>
        <begin position="62"/>
        <end position="82"/>
    </location>
</feature>
<dbReference type="Proteomes" id="UP001381003">
    <property type="component" value="Chromosome"/>
</dbReference>
<keyword evidence="1" id="KW-0472">Membrane</keyword>
<accession>A0ABZ2FBI7</accession>
<dbReference type="RefSeq" id="WP_068424332.1">
    <property type="nucleotide sequence ID" value="NZ_CP104874.1"/>
</dbReference>
<feature type="transmembrane region" description="Helical" evidence="1">
    <location>
        <begin position="38"/>
        <end position="55"/>
    </location>
</feature>
<evidence type="ECO:0000313" key="2">
    <source>
        <dbReference type="EMBL" id="WWF03890.1"/>
    </source>
</evidence>
<dbReference type="PANTHER" id="PTHR37309:SF1">
    <property type="entry name" value="SLR0284 PROTEIN"/>
    <property type="match status" value="1"/>
</dbReference>
<keyword evidence="1" id="KW-1133">Transmembrane helix</keyword>
<dbReference type="InterPro" id="IPR007165">
    <property type="entry name" value="Phage_holin_4_2"/>
</dbReference>
<proteinExistence type="predicted"/>
<sequence>MTNFLIRTGVNAVALWVAAWLIDGIVLAEDDATFASTFATVVLVALLFGLVNAVVKPIAKVIAFPAIVLTLGLFTFVVNAFLLQLTEWIASPLGLSFEITDFWWDAVIGALVITIVSMVLNWVLPDKEDLDR</sequence>
<evidence type="ECO:0000256" key="1">
    <source>
        <dbReference type="SAM" id="Phobius"/>
    </source>
</evidence>
<name>A0ABZ2FBI7_9MICO</name>
<dbReference type="Pfam" id="PF04020">
    <property type="entry name" value="Phage_holin_4_2"/>
    <property type="match status" value="1"/>
</dbReference>
<gene>
    <name evidence="2" type="ORF">N5P18_09205</name>
</gene>
<protein>
    <submittedName>
        <fullName evidence="2">Phage holin family protein</fullName>
    </submittedName>
</protein>
<organism evidence="2 3">
    <name type="scientific">Janibacter terrae</name>
    <dbReference type="NCBI Taxonomy" id="103817"/>
    <lineage>
        <taxon>Bacteria</taxon>
        <taxon>Bacillati</taxon>
        <taxon>Actinomycetota</taxon>
        <taxon>Actinomycetes</taxon>
        <taxon>Micrococcales</taxon>
        <taxon>Intrasporangiaceae</taxon>
        <taxon>Janibacter</taxon>
    </lineage>
</organism>
<keyword evidence="3" id="KW-1185">Reference proteome</keyword>
<reference evidence="2 3" key="1">
    <citation type="submission" date="2022-09" db="EMBL/GenBank/DDBJ databases">
        <title>Complete genome sequence of Janibacter terrae strain COS04-44, PCL-degrading bacteria isolated from oil spilled coast.</title>
        <authorList>
            <person name="Park H."/>
            <person name="Kim J.Y."/>
            <person name="An S.H."/>
            <person name="Lee C.M."/>
            <person name="Weon H.-Y."/>
        </authorList>
    </citation>
    <scope>NUCLEOTIDE SEQUENCE [LARGE SCALE GENOMIC DNA]</scope>
    <source>
        <strain evidence="2 3">COS04-44</strain>
    </source>
</reference>
<keyword evidence="1" id="KW-0812">Transmembrane</keyword>
<feature type="transmembrane region" description="Helical" evidence="1">
    <location>
        <begin position="102"/>
        <end position="124"/>
    </location>
</feature>
<dbReference type="EMBL" id="CP104874">
    <property type="protein sequence ID" value="WWF03890.1"/>
    <property type="molecule type" value="Genomic_DNA"/>
</dbReference>
<dbReference type="PANTHER" id="PTHR37309">
    <property type="entry name" value="SLR0284 PROTEIN"/>
    <property type="match status" value="1"/>
</dbReference>
<evidence type="ECO:0000313" key="3">
    <source>
        <dbReference type="Proteomes" id="UP001381003"/>
    </source>
</evidence>